<sequence>MRRQEVAMETSPGRCDTGEGFLVSQSKETGQSTTYHCLNEYQCKAGAGVDGIIADNNMFHTKDELRPLWWVNLGKVYKVLKVVSTNRIDCCADRLRQMLVHVGEKLETSPMELCGQSIGPAVDVQVIVTLCKTLPEGQIVKLTSVNSKPTAFHLTEVEVYGV</sequence>
<organism evidence="9 10">
    <name type="scientific">Mytilus coruscus</name>
    <name type="common">Sea mussel</name>
    <dbReference type="NCBI Taxonomy" id="42192"/>
    <lineage>
        <taxon>Eukaryota</taxon>
        <taxon>Metazoa</taxon>
        <taxon>Spiralia</taxon>
        <taxon>Lophotrochozoa</taxon>
        <taxon>Mollusca</taxon>
        <taxon>Bivalvia</taxon>
        <taxon>Autobranchia</taxon>
        <taxon>Pteriomorphia</taxon>
        <taxon>Mytilida</taxon>
        <taxon>Mytiloidea</taxon>
        <taxon>Mytilidae</taxon>
        <taxon>Mytilinae</taxon>
        <taxon>Mytilus</taxon>
    </lineage>
</organism>
<dbReference type="GO" id="GO:0010185">
    <property type="term" value="P:regulation of cellular defense response"/>
    <property type="evidence" value="ECO:0007669"/>
    <property type="project" value="UniProtKB-ARBA"/>
</dbReference>
<evidence type="ECO:0000256" key="7">
    <source>
        <dbReference type="ARBA" id="ARBA00023157"/>
    </source>
</evidence>
<dbReference type="Gene3D" id="2.60.120.260">
    <property type="entry name" value="Galactose-binding domain-like"/>
    <property type="match status" value="1"/>
</dbReference>
<evidence type="ECO:0000256" key="6">
    <source>
        <dbReference type="ARBA" id="ARBA00022837"/>
    </source>
</evidence>
<dbReference type="InterPro" id="IPR051941">
    <property type="entry name" value="BG_Antigen-Binding_Lectin"/>
</dbReference>
<evidence type="ECO:0000256" key="1">
    <source>
        <dbReference type="ARBA" id="ARBA00002219"/>
    </source>
</evidence>
<protein>
    <recommendedName>
        <fullName evidence="8">Fucolectin tachylectin-4 pentraxin-1 domain-containing protein</fullName>
    </recommendedName>
</protein>
<dbReference type="OrthoDB" id="6161740at2759"/>
<proteinExistence type="inferred from homology"/>
<keyword evidence="4" id="KW-0479">Metal-binding</keyword>
<dbReference type="Proteomes" id="UP000507470">
    <property type="component" value="Unassembled WGS sequence"/>
</dbReference>
<dbReference type="PANTHER" id="PTHR45713:SF6">
    <property type="entry name" value="F5_8 TYPE C DOMAIN-CONTAINING PROTEIN"/>
    <property type="match status" value="1"/>
</dbReference>
<evidence type="ECO:0000256" key="2">
    <source>
        <dbReference type="ARBA" id="ARBA00010147"/>
    </source>
</evidence>
<evidence type="ECO:0000313" key="9">
    <source>
        <dbReference type="EMBL" id="CAC5358956.1"/>
    </source>
</evidence>
<dbReference type="GO" id="GO:0046872">
    <property type="term" value="F:metal ion binding"/>
    <property type="evidence" value="ECO:0007669"/>
    <property type="project" value="UniProtKB-KW"/>
</dbReference>
<feature type="domain" description="Fucolectin tachylectin-4 pentraxin-1" evidence="8">
    <location>
        <begin position="23"/>
        <end position="161"/>
    </location>
</feature>
<evidence type="ECO:0000259" key="8">
    <source>
        <dbReference type="SMART" id="SM00607"/>
    </source>
</evidence>
<evidence type="ECO:0000256" key="5">
    <source>
        <dbReference type="ARBA" id="ARBA00022734"/>
    </source>
</evidence>
<dbReference type="EMBL" id="CACVKT020000420">
    <property type="protein sequence ID" value="CAC5358956.1"/>
    <property type="molecule type" value="Genomic_DNA"/>
</dbReference>
<dbReference type="AlphaFoldDB" id="A0A6J8A0I2"/>
<dbReference type="SMART" id="SM00607">
    <property type="entry name" value="FTP"/>
    <property type="match status" value="1"/>
</dbReference>
<evidence type="ECO:0000313" key="10">
    <source>
        <dbReference type="Proteomes" id="UP000507470"/>
    </source>
</evidence>
<comment type="subunit">
    <text evidence="3">Homotrimer.</text>
</comment>
<name>A0A6J8A0I2_MYTCO</name>
<accession>A0A6J8A0I2</accession>
<keyword evidence="10" id="KW-1185">Reference proteome</keyword>
<dbReference type="SUPFAM" id="SSF49785">
    <property type="entry name" value="Galactose-binding domain-like"/>
    <property type="match status" value="1"/>
</dbReference>
<comment type="similarity">
    <text evidence="2">Belongs to the fucolectin family.</text>
</comment>
<keyword evidence="7" id="KW-1015">Disulfide bond</keyword>
<dbReference type="InterPro" id="IPR006585">
    <property type="entry name" value="FTP1"/>
</dbReference>
<dbReference type="PANTHER" id="PTHR45713">
    <property type="entry name" value="FTP DOMAIN-CONTAINING PROTEIN"/>
    <property type="match status" value="1"/>
</dbReference>
<evidence type="ECO:0000256" key="4">
    <source>
        <dbReference type="ARBA" id="ARBA00022723"/>
    </source>
</evidence>
<dbReference type="Pfam" id="PF22633">
    <property type="entry name" value="F5_F8_type_C_2"/>
    <property type="match status" value="1"/>
</dbReference>
<keyword evidence="6" id="KW-0106">Calcium</keyword>
<gene>
    <name evidence="9" type="ORF">MCOR_1993</name>
</gene>
<reference evidence="9 10" key="1">
    <citation type="submission" date="2020-06" db="EMBL/GenBank/DDBJ databases">
        <authorList>
            <person name="Li R."/>
            <person name="Bekaert M."/>
        </authorList>
    </citation>
    <scope>NUCLEOTIDE SEQUENCE [LARGE SCALE GENOMIC DNA]</scope>
    <source>
        <strain evidence="10">wild</strain>
    </source>
</reference>
<dbReference type="InterPro" id="IPR008979">
    <property type="entry name" value="Galactose-bd-like_sf"/>
</dbReference>
<dbReference type="GO" id="GO:0001868">
    <property type="term" value="P:regulation of complement activation, lectin pathway"/>
    <property type="evidence" value="ECO:0007669"/>
    <property type="project" value="UniProtKB-ARBA"/>
</dbReference>
<dbReference type="GO" id="GO:0042806">
    <property type="term" value="F:fucose binding"/>
    <property type="evidence" value="ECO:0007669"/>
    <property type="project" value="UniProtKB-ARBA"/>
</dbReference>
<evidence type="ECO:0000256" key="3">
    <source>
        <dbReference type="ARBA" id="ARBA00011233"/>
    </source>
</evidence>
<comment type="function">
    <text evidence="1">Acts as a defensive agent. Recognizes blood group fucosylated oligosaccharides including A, B, H and Lewis B-type antigens. Does not recognize Lewis A antigen and has low affinity for monovalent haptens.</text>
</comment>
<keyword evidence="5" id="KW-0430">Lectin</keyword>